<protein>
    <submittedName>
        <fullName evidence="1">Uncharacterized protein</fullName>
    </submittedName>
</protein>
<dbReference type="Proteomes" id="UP001149140">
    <property type="component" value="Unassembled WGS sequence"/>
</dbReference>
<comment type="caution">
    <text evidence="1">The sequence shown here is derived from an EMBL/GenBank/DDBJ whole genome shotgun (WGS) entry which is preliminary data.</text>
</comment>
<sequence length="102" mass="11558">MLVGWHTMVERYRTLGHSPIVVVACADEPTARRWATAADELLTGRVSRLGDADSEAAFHARKRIFFATELDLPDLRRRLDGAGPARRPAIEQVTFIPERYLR</sequence>
<keyword evidence="2" id="KW-1185">Reference proteome</keyword>
<dbReference type="AlphaFoldDB" id="A0A9X3N1Q8"/>
<evidence type="ECO:0000313" key="2">
    <source>
        <dbReference type="Proteomes" id="UP001149140"/>
    </source>
</evidence>
<name>A0A9X3N1Q8_9ACTN</name>
<dbReference type="RefSeq" id="WP_270046284.1">
    <property type="nucleotide sequence ID" value="NZ_JAPDOD010000085.1"/>
</dbReference>
<dbReference type="EMBL" id="JAPDOD010000085">
    <property type="protein sequence ID" value="MDA0167031.1"/>
    <property type="molecule type" value="Genomic_DNA"/>
</dbReference>
<organism evidence="1 2">
    <name type="scientific">Solirubrobacter ginsenosidimutans</name>
    <dbReference type="NCBI Taxonomy" id="490573"/>
    <lineage>
        <taxon>Bacteria</taxon>
        <taxon>Bacillati</taxon>
        <taxon>Actinomycetota</taxon>
        <taxon>Thermoleophilia</taxon>
        <taxon>Solirubrobacterales</taxon>
        <taxon>Solirubrobacteraceae</taxon>
        <taxon>Solirubrobacter</taxon>
    </lineage>
</organism>
<accession>A0A9X3N1Q8</accession>
<proteinExistence type="predicted"/>
<reference evidence="1" key="1">
    <citation type="submission" date="2022-10" db="EMBL/GenBank/DDBJ databases">
        <title>The WGS of Solirubrobacter ginsenosidimutans DSM 21036.</title>
        <authorList>
            <person name="Jiang Z."/>
        </authorList>
    </citation>
    <scope>NUCLEOTIDE SEQUENCE</scope>
    <source>
        <strain evidence="1">DSM 21036</strain>
    </source>
</reference>
<evidence type="ECO:0000313" key="1">
    <source>
        <dbReference type="EMBL" id="MDA0167031.1"/>
    </source>
</evidence>
<gene>
    <name evidence="1" type="ORF">OM076_42615</name>
</gene>